<evidence type="ECO:0000313" key="2">
    <source>
        <dbReference type="Proteomes" id="UP000319908"/>
    </source>
</evidence>
<dbReference type="EMBL" id="SJPU01000003">
    <property type="protein sequence ID" value="TWU10548.1"/>
    <property type="molecule type" value="Genomic_DNA"/>
</dbReference>
<gene>
    <name evidence="1" type="ORF">Poly21_44530</name>
</gene>
<organism evidence="1 2">
    <name type="scientific">Allorhodopirellula heiligendammensis</name>
    <dbReference type="NCBI Taxonomy" id="2714739"/>
    <lineage>
        <taxon>Bacteria</taxon>
        <taxon>Pseudomonadati</taxon>
        <taxon>Planctomycetota</taxon>
        <taxon>Planctomycetia</taxon>
        <taxon>Pirellulales</taxon>
        <taxon>Pirellulaceae</taxon>
        <taxon>Allorhodopirellula</taxon>
    </lineage>
</organism>
<name>A0A5C6BER8_9BACT</name>
<evidence type="ECO:0000313" key="1">
    <source>
        <dbReference type="EMBL" id="TWU10548.1"/>
    </source>
</evidence>
<comment type="caution">
    <text evidence="1">The sequence shown here is derived from an EMBL/GenBank/DDBJ whole genome shotgun (WGS) entry which is preliminary data.</text>
</comment>
<dbReference type="Proteomes" id="UP000319908">
    <property type="component" value="Unassembled WGS sequence"/>
</dbReference>
<proteinExistence type="predicted"/>
<keyword evidence="2" id="KW-1185">Reference proteome</keyword>
<dbReference type="AlphaFoldDB" id="A0A5C6BER8"/>
<accession>A0A5C6BER8</accession>
<reference evidence="1 2" key="1">
    <citation type="journal article" date="2020" name="Antonie Van Leeuwenhoek">
        <title>Rhodopirellula heiligendammensis sp. nov., Rhodopirellula pilleata sp. nov., and Rhodopirellula solitaria sp. nov. isolated from natural or artificial marine surfaces in Northern Germany and California, USA, and emended description of the genus Rhodopirellula.</title>
        <authorList>
            <person name="Kallscheuer N."/>
            <person name="Wiegand S."/>
            <person name="Jogler M."/>
            <person name="Boedeker C."/>
            <person name="Peeters S.H."/>
            <person name="Rast P."/>
            <person name="Heuer A."/>
            <person name="Jetten M.S.M."/>
            <person name="Rohde M."/>
            <person name="Jogler C."/>
        </authorList>
    </citation>
    <scope>NUCLEOTIDE SEQUENCE [LARGE SCALE GENOMIC DNA]</scope>
    <source>
        <strain evidence="1 2">Poly21</strain>
    </source>
</reference>
<protein>
    <submittedName>
        <fullName evidence="1">Uncharacterized protein</fullName>
    </submittedName>
</protein>
<sequence>MPALRHPLTELWGSSTITGLGTPRERGYANDSKPLASKVTEFAAHSPIALKSTLEGGPASLTFDSIQNQQPR</sequence>